<gene>
    <name evidence="4" type="ORF">G1H19_08580</name>
</gene>
<dbReference type="PROSITE" id="PS51762">
    <property type="entry name" value="GH16_2"/>
    <property type="match status" value="1"/>
</dbReference>
<evidence type="ECO:0000313" key="4">
    <source>
        <dbReference type="EMBL" id="NEL54051.1"/>
    </source>
</evidence>
<evidence type="ECO:0000256" key="1">
    <source>
        <dbReference type="ARBA" id="ARBA00006865"/>
    </source>
</evidence>
<reference evidence="4 5" key="1">
    <citation type="submission" date="2020-02" db="EMBL/GenBank/DDBJ databases">
        <title>The whole genome sequence of CPCC 205119.</title>
        <authorList>
            <person name="Jiang Z."/>
        </authorList>
    </citation>
    <scope>NUCLEOTIDE SEQUENCE [LARGE SCALE GENOMIC DNA]</scope>
    <source>
        <strain evidence="4 5">CPCC 205119</strain>
    </source>
</reference>
<dbReference type="CDD" id="cd08023">
    <property type="entry name" value="GH16_laminarinase_like"/>
    <property type="match status" value="1"/>
</dbReference>
<feature type="compositionally biased region" description="Low complexity" evidence="2">
    <location>
        <begin position="1"/>
        <end position="10"/>
    </location>
</feature>
<dbReference type="PANTHER" id="PTHR10963:SF55">
    <property type="entry name" value="GLYCOSIDE HYDROLASE FAMILY 16 PROTEIN"/>
    <property type="match status" value="1"/>
</dbReference>
<dbReference type="PANTHER" id="PTHR10963">
    <property type="entry name" value="GLYCOSYL HYDROLASE-RELATED"/>
    <property type="match status" value="1"/>
</dbReference>
<evidence type="ECO:0000313" key="5">
    <source>
        <dbReference type="Proteomes" id="UP000470470"/>
    </source>
</evidence>
<dbReference type="RefSeq" id="WP_152729913.1">
    <property type="nucleotide sequence ID" value="NZ_JAABOZ010000002.1"/>
</dbReference>
<accession>A0A7K3WC54</accession>
<dbReference type="Proteomes" id="UP000470470">
    <property type="component" value="Unassembled WGS sequence"/>
</dbReference>
<comment type="caution">
    <text evidence="4">The sequence shown here is derived from an EMBL/GenBank/DDBJ whole genome shotgun (WGS) entry which is preliminary data.</text>
</comment>
<dbReference type="AlphaFoldDB" id="A0A7K3WC54"/>
<dbReference type="EMBL" id="JAAGWK010000010">
    <property type="protein sequence ID" value="NEL54051.1"/>
    <property type="molecule type" value="Genomic_DNA"/>
</dbReference>
<evidence type="ECO:0000259" key="3">
    <source>
        <dbReference type="PROSITE" id="PS51762"/>
    </source>
</evidence>
<keyword evidence="4" id="KW-0378">Hydrolase</keyword>
<dbReference type="InterPro" id="IPR050546">
    <property type="entry name" value="Glycosyl_Hydrlase_16"/>
</dbReference>
<dbReference type="SUPFAM" id="SSF49899">
    <property type="entry name" value="Concanavalin A-like lectins/glucanases"/>
    <property type="match status" value="1"/>
</dbReference>
<feature type="domain" description="GH16" evidence="3">
    <location>
        <begin position="5"/>
        <end position="234"/>
    </location>
</feature>
<dbReference type="Gene3D" id="2.60.120.200">
    <property type="match status" value="1"/>
</dbReference>
<feature type="region of interest" description="Disordered" evidence="2">
    <location>
        <begin position="1"/>
        <end position="33"/>
    </location>
</feature>
<dbReference type="InterPro" id="IPR013320">
    <property type="entry name" value="ConA-like_dom_sf"/>
</dbReference>
<sequence length="234" mass="24438">MVWADDFAGPPGAPPDPASWTPATGAGGWGNGELQTYTGDPSNVALDGAGHLLITARRDDDGTWTSARVHTAGRRSVRHGLVQVRARLPVGTGIWPAAWTLGESLPQVGWPRCGEVDLIETVGDGAVRVQTVHGADRDGGHWQRGVPVPPGPPLSERFHVFAADCGPDQVVFSVDDVVTGVVSADDVPPGGSWACDGPHHLLLDVAVGGHWPGPPDASTPPVVTMVVDWVRLHG</sequence>
<evidence type="ECO:0000256" key="2">
    <source>
        <dbReference type="SAM" id="MobiDB-lite"/>
    </source>
</evidence>
<protein>
    <submittedName>
        <fullName evidence="4">Glycoside hydrolase family 16 protein</fullName>
    </submittedName>
</protein>
<dbReference type="GO" id="GO:0005975">
    <property type="term" value="P:carbohydrate metabolic process"/>
    <property type="evidence" value="ECO:0007669"/>
    <property type="project" value="InterPro"/>
</dbReference>
<dbReference type="GO" id="GO:0004553">
    <property type="term" value="F:hydrolase activity, hydrolyzing O-glycosyl compounds"/>
    <property type="evidence" value="ECO:0007669"/>
    <property type="project" value="InterPro"/>
</dbReference>
<organism evidence="4 5">
    <name type="scientific">Goekera deserti</name>
    <dbReference type="NCBI Taxonomy" id="2497753"/>
    <lineage>
        <taxon>Bacteria</taxon>
        <taxon>Bacillati</taxon>
        <taxon>Actinomycetota</taxon>
        <taxon>Actinomycetes</taxon>
        <taxon>Geodermatophilales</taxon>
        <taxon>Geodermatophilaceae</taxon>
        <taxon>Goekera</taxon>
    </lineage>
</organism>
<dbReference type="InterPro" id="IPR000757">
    <property type="entry name" value="Beta-glucanase-like"/>
</dbReference>
<name>A0A7K3WC54_9ACTN</name>
<keyword evidence="5" id="KW-1185">Reference proteome</keyword>
<comment type="similarity">
    <text evidence="1">Belongs to the glycosyl hydrolase 16 family.</text>
</comment>
<dbReference type="Pfam" id="PF00722">
    <property type="entry name" value="Glyco_hydro_16"/>
    <property type="match status" value="1"/>
</dbReference>
<proteinExistence type="inferred from homology"/>